<reference evidence="1 2" key="1">
    <citation type="submission" date="2018-12" db="EMBL/GenBank/DDBJ databases">
        <authorList>
            <person name="Yu L."/>
        </authorList>
    </citation>
    <scope>NUCLEOTIDE SEQUENCE [LARGE SCALE GENOMIC DNA]</scope>
    <source>
        <strain evidence="1 2">S5H2222</strain>
    </source>
</reference>
<sequence length="343" mass="40433">MESVVYNEFSFTDYDEYNCDLVQQSIRLQSIYRNFPKMNYRYIVCTDQSKIVGVMPFIHYTSKLSDIIHSMPFIGYGGPTVITNHIEVFNNLISTLEEYAILNNISLITICTSPFDEFVESYKNILNPDFTKENFYQFIELDSHYLEQMKSKQRNNLKRNLRIANQNNIILKESYNHKDLKFWYENVYVPRLVETNGAIYPIEVFETFRKEFGGKRVIINYAIENEKIIGAGFFIKQKKSLDNFMRVISTDKLYTQAGVLLDKWSIDFALENNFKYYNWQSADAIDSSIYNYKASWGSKTNKHYYLTKKVGDISKLLNVPLSTIKEEYKNVYVLPFEVFEKGK</sequence>
<protein>
    <submittedName>
        <fullName evidence="1">GNAT family N-acetyltransferase</fullName>
    </submittedName>
</protein>
<comment type="caution">
    <text evidence="1">The sequence shown here is derived from an EMBL/GenBank/DDBJ whole genome shotgun (WGS) entry which is preliminary data.</text>
</comment>
<dbReference type="SUPFAM" id="SSF55729">
    <property type="entry name" value="Acyl-CoA N-acyltransferases (Nat)"/>
    <property type="match status" value="1"/>
</dbReference>
<dbReference type="OrthoDB" id="1934061at2"/>
<dbReference type="AlphaFoldDB" id="A0A431UUN7"/>
<dbReference type="InterPro" id="IPR016181">
    <property type="entry name" value="Acyl_CoA_acyltransferase"/>
</dbReference>
<dbReference type="Proteomes" id="UP000276349">
    <property type="component" value="Unassembled WGS sequence"/>
</dbReference>
<dbReference type="Gene3D" id="3.40.630.30">
    <property type="match status" value="1"/>
</dbReference>
<dbReference type="EMBL" id="RXNR01000012">
    <property type="protein sequence ID" value="RTQ94284.1"/>
    <property type="molecule type" value="Genomic_DNA"/>
</dbReference>
<dbReference type="RefSeq" id="WP_126293513.1">
    <property type="nucleotide sequence ID" value="NZ_RXNR01000012.1"/>
</dbReference>
<organism evidence="1 2">
    <name type="scientific">Lysinibacillus telephonicus</name>
    <dbReference type="NCBI Taxonomy" id="1714840"/>
    <lineage>
        <taxon>Bacteria</taxon>
        <taxon>Bacillati</taxon>
        <taxon>Bacillota</taxon>
        <taxon>Bacilli</taxon>
        <taxon>Bacillales</taxon>
        <taxon>Bacillaceae</taxon>
        <taxon>Lysinibacillus</taxon>
    </lineage>
</organism>
<accession>A0A431UUN7</accession>
<dbReference type="GO" id="GO:0016740">
    <property type="term" value="F:transferase activity"/>
    <property type="evidence" value="ECO:0007669"/>
    <property type="project" value="UniProtKB-KW"/>
</dbReference>
<gene>
    <name evidence="1" type="ORF">EKG35_05875</name>
</gene>
<keyword evidence="1" id="KW-0808">Transferase</keyword>
<evidence type="ECO:0000313" key="1">
    <source>
        <dbReference type="EMBL" id="RTQ94284.1"/>
    </source>
</evidence>
<keyword evidence="2" id="KW-1185">Reference proteome</keyword>
<name>A0A431UUN7_9BACI</name>
<evidence type="ECO:0000313" key="2">
    <source>
        <dbReference type="Proteomes" id="UP000276349"/>
    </source>
</evidence>
<proteinExistence type="predicted"/>